<feature type="compositionally biased region" description="Low complexity" evidence="1">
    <location>
        <begin position="257"/>
        <end position="266"/>
    </location>
</feature>
<evidence type="ECO:0000256" key="1">
    <source>
        <dbReference type="SAM" id="MobiDB-lite"/>
    </source>
</evidence>
<feature type="region of interest" description="Disordered" evidence="1">
    <location>
        <begin position="321"/>
        <end position="369"/>
    </location>
</feature>
<organism evidence="2 3">
    <name type="scientific">Puccinia coronata f. sp. avenae</name>
    <dbReference type="NCBI Taxonomy" id="200324"/>
    <lineage>
        <taxon>Eukaryota</taxon>
        <taxon>Fungi</taxon>
        <taxon>Dikarya</taxon>
        <taxon>Basidiomycota</taxon>
        <taxon>Pucciniomycotina</taxon>
        <taxon>Pucciniomycetes</taxon>
        <taxon>Pucciniales</taxon>
        <taxon>Pucciniaceae</taxon>
        <taxon>Puccinia</taxon>
    </lineage>
</organism>
<evidence type="ECO:0000313" key="2">
    <source>
        <dbReference type="EMBL" id="PLW43405.1"/>
    </source>
</evidence>
<feature type="compositionally biased region" description="Polar residues" evidence="1">
    <location>
        <begin position="283"/>
        <end position="298"/>
    </location>
</feature>
<protein>
    <submittedName>
        <fullName evidence="2">Uncharacterized protein</fullName>
    </submittedName>
</protein>
<gene>
    <name evidence="2" type="ORF">PCASD_07490</name>
</gene>
<accession>A0A2N5V081</accession>
<dbReference type="EMBL" id="PGCI01000068">
    <property type="protein sequence ID" value="PLW43405.1"/>
    <property type="molecule type" value="Genomic_DNA"/>
</dbReference>
<reference evidence="2 3" key="1">
    <citation type="submission" date="2017-11" db="EMBL/GenBank/DDBJ databases">
        <title>De novo assembly and phasing of dikaryotic genomes from two isolates of Puccinia coronata f. sp. avenae, the causal agent of oat crown rust.</title>
        <authorList>
            <person name="Miller M.E."/>
            <person name="Zhang Y."/>
            <person name="Omidvar V."/>
            <person name="Sperschneider J."/>
            <person name="Schwessinger B."/>
            <person name="Raley C."/>
            <person name="Palmer J.M."/>
            <person name="Garnica D."/>
            <person name="Upadhyaya N."/>
            <person name="Rathjen J."/>
            <person name="Taylor J.M."/>
            <person name="Park R.F."/>
            <person name="Dodds P.N."/>
            <person name="Hirsch C.D."/>
            <person name="Kianian S.F."/>
            <person name="Figueroa M."/>
        </authorList>
    </citation>
    <scope>NUCLEOTIDE SEQUENCE [LARGE SCALE GENOMIC DNA]</scope>
    <source>
        <strain evidence="2">12SD80</strain>
    </source>
</reference>
<proteinExistence type="predicted"/>
<dbReference type="Proteomes" id="UP000235392">
    <property type="component" value="Unassembled WGS sequence"/>
</dbReference>
<comment type="caution">
    <text evidence="2">The sequence shown here is derived from an EMBL/GenBank/DDBJ whole genome shotgun (WGS) entry which is preliminary data.</text>
</comment>
<name>A0A2N5V081_9BASI</name>
<feature type="compositionally biased region" description="Basic and acidic residues" evidence="1">
    <location>
        <begin position="351"/>
        <end position="369"/>
    </location>
</feature>
<feature type="compositionally biased region" description="Basic and acidic residues" evidence="1">
    <location>
        <begin position="267"/>
        <end position="282"/>
    </location>
</feature>
<feature type="compositionally biased region" description="Basic and acidic residues" evidence="1">
    <location>
        <begin position="235"/>
        <end position="252"/>
    </location>
</feature>
<feature type="region of interest" description="Disordered" evidence="1">
    <location>
        <begin position="191"/>
        <end position="298"/>
    </location>
</feature>
<evidence type="ECO:0000313" key="3">
    <source>
        <dbReference type="Proteomes" id="UP000235392"/>
    </source>
</evidence>
<sequence>MVHVVSAARPLLTNSRRASKDFLEKSRRVLVSWMAQGDRCEVTHTRIAHKPPTAENRFLKFEFEGAQIKSEVRTSDIDCRRSFIQTPTESKTHEQRMLQLYAVGTATTQAGKVSAAASVLLALQLLHFHGVWSIPYSPSSSCVKRHVPDVSGGARSQWLRKRGENMVLHATVEEERAANADAESLRGLQDTKLANKHKKDENQAKSGIKNGSEMKKNFSSHGQGGSEKGSNSGSDQERSEKGSDSGSDHEGSEEGSDSSSESSHSGEYPKRSEGGAENRDSSDPTSENPQKSRLQQLKSFLHDLLERMRAVWKSLMQKISKKSQETPSLNAGKEEGEIQPNINDSMGESVKTPDADTHEPKEEEELTKEGLVAHDHNTVIPQHEPSEGSQNKLWNELKLNGKQGEDLEVTDEQMLIILLQHTFERCKSSEKHMKEVTRILEEQEEKGRGVYIF</sequence>
<dbReference type="AlphaFoldDB" id="A0A2N5V081"/>